<evidence type="ECO:0000256" key="6">
    <source>
        <dbReference type="ARBA" id="ARBA00023136"/>
    </source>
</evidence>
<organism evidence="8 9">
    <name type="scientific">Trichomonas vaginalis (strain ATCC PRA-98 / G3)</name>
    <dbReference type="NCBI Taxonomy" id="412133"/>
    <lineage>
        <taxon>Eukaryota</taxon>
        <taxon>Metamonada</taxon>
        <taxon>Parabasalia</taxon>
        <taxon>Trichomonadida</taxon>
        <taxon>Trichomonadidae</taxon>
        <taxon>Trichomonas</taxon>
    </lineage>
</organism>
<evidence type="ECO:0000256" key="3">
    <source>
        <dbReference type="ARBA" id="ARBA00022448"/>
    </source>
</evidence>
<comment type="subcellular location">
    <subcellularLocation>
        <location evidence="1">Membrane</location>
        <topology evidence="1">Multi-pass membrane protein</topology>
    </subcellularLocation>
</comment>
<feature type="transmembrane region" description="Helical" evidence="7">
    <location>
        <begin position="152"/>
        <end position="169"/>
    </location>
</feature>
<dbReference type="STRING" id="5722.A2F7M6"/>
<evidence type="ECO:0000313" key="8">
    <source>
        <dbReference type="EMBL" id="EAX99095.1"/>
    </source>
</evidence>
<comment type="similarity">
    <text evidence="2">Belongs to the SLC35F solute transporter family.</text>
</comment>
<dbReference type="OrthoDB" id="429955at2759"/>
<evidence type="ECO:0000256" key="1">
    <source>
        <dbReference type="ARBA" id="ARBA00004141"/>
    </source>
</evidence>
<feature type="transmembrane region" description="Helical" evidence="7">
    <location>
        <begin position="270"/>
        <end position="288"/>
    </location>
</feature>
<dbReference type="SMR" id="A2F7M6"/>
<dbReference type="VEuPathDB" id="TrichDB:TVAGG3_0909310"/>
<dbReference type="GO" id="GO:0022857">
    <property type="term" value="F:transmembrane transporter activity"/>
    <property type="evidence" value="ECO:0007669"/>
    <property type="project" value="InterPro"/>
</dbReference>
<protein>
    <submittedName>
        <fullName evidence="8">Integral membrane protein, putative</fullName>
    </submittedName>
</protein>
<dbReference type="InParanoid" id="A2F7M6"/>
<reference evidence="8" key="1">
    <citation type="submission" date="2006-10" db="EMBL/GenBank/DDBJ databases">
        <authorList>
            <person name="Amadeo P."/>
            <person name="Zhao Q."/>
            <person name="Wortman J."/>
            <person name="Fraser-Liggett C."/>
            <person name="Carlton J."/>
        </authorList>
    </citation>
    <scope>NUCLEOTIDE SEQUENCE</scope>
    <source>
        <strain evidence="8">G3</strain>
    </source>
</reference>
<keyword evidence="3" id="KW-0813">Transport</keyword>
<dbReference type="InterPro" id="IPR037185">
    <property type="entry name" value="EmrE-like"/>
</dbReference>
<dbReference type="PANTHER" id="PTHR14233:SF4">
    <property type="entry name" value="SOLUTE CARRIER FAMILY 35 MEMBER F2"/>
    <property type="match status" value="1"/>
</dbReference>
<dbReference type="SUPFAM" id="SSF103481">
    <property type="entry name" value="Multidrug resistance efflux transporter EmrE"/>
    <property type="match status" value="1"/>
</dbReference>
<dbReference type="OMA" id="THASWLY"/>
<feature type="transmembrane region" description="Helical" evidence="7">
    <location>
        <begin position="215"/>
        <end position="232"/>
    </location>
</feature>
<dbReference type="KEGG" id="tva:4756900"/>
<reference evidence="8" key="2">
    <citation type="journal article" date="2007" name="Science">
        <title>Draft genome sequence of the sexually transmitted pathogen Trichomonas vaginalis.</title>
        <authorList>
            <person name="Carlton J.M."/>
            <person name="Hirt R.P."/>
            <person name="Silva J.C."/>
            <person name="Delcher A.L."/>
            <person name="Schatz M."/>
            <person name="Zhao Q."/>
            <person name="Wortman J.R."/>
            <person name="Bidwell S.L."/>
            <person name="Alsmark U.C.M."/>
            <person name="Besteiro S."/>
            <person name="Sicheritz-Ponten T."/>
            <person name="Noel C.J."/>
            <person name="Dacks J.B."/>
            <person name="Foster P.G."/>
            <person name="Simillion C."/>
            <person name="Van de Peer Y."/>
            <person name="Miranda-Saavedra D."/>
            <person name="Barton G.J."/>
            <person name="Westrop G.D."/>
            <person name="Mueller S."/>
            <person name="Dessi D."/>
            <person name="Fiori P.L."/>
            <person name="Ren Q."/>
            <person name="Paulsen I."/>
            <person name="Zhang H."/>
            <person name="Bastida-Corcuera F.D."/>
            <person name="Simoes-Barbosa A."/>
            <person name="Brown M.T."/>
            <person name="Hayes R.D."/>
            <person name="Mukherjee M."/>
            <person name="Okumura C.Y."/>
            <person name="Schneider R."/>
            <person name="Smith A.J."/>
            <person name="Vanacova S."/>
            <person name="Villalvazo M."/>
            <person name="Haas B.J."/>
            <person name="Pertea M."/>
            <person name="Feldblyum T.V."/>
            <person name="Utterback T.R."/>
            <person name="Shu C.L."/>
            <person name="Osoegawa K."/>
            <person name="de Jong P.J."/>
            <person name="Hrdy I."/>
            <person name="Horvathova L."/>
            <person name="Zubacova Z."/>
            <person name="Dolezal P."/>
            <person name="Malik S.B."/>
            <person name="Logsdon J.M. Jr."/>
            <person name="Henze K."/>
            <person name="Gupta A."/>
            <person name="Wang C.C."/>
            <person name="Dunne R.L."/>
            <person name="Upcroft J.A."/>
            <person name="Upcroft P."/>
            <person name="White O."/>
            <person name="Salzberg S.L."/>
            <person name="Tang P."/>
            <person name="Chiu C.-H."/>
            <person name="Lee Y.-S."/>
            <person name="Embley T.M."/>
            <person name="Coombs G.H."/>
            <person name="Mottram J.C."/>
            <person name="Tachezy J."/>
            <person name="Fraser-Liggett C.M."/>
            <person name="Johnson P.J."/>
        </authorList>
    </citation>
    <scope>NUCLEOTIDE SEQUENCE [LARGE SCALE GENOMIC DNA]</scope>
    <source>
        <strain evidence="8">G3</strain>
    </source>
</reference>
<keyword evidence="6 7" id="KW-0472">Membrane</keyword>
<accession>A2F7M6</accession>
<dbReference type="RefSeq" id="XP_001312025.1">
    <property type="nucleotide sequence ID" value="XM_001312024.1"/>
</dbReference>
<dbReference type="eggNOG" id="KOG2766">
    <property type="taxonomic scope" value="Eukaryota"/>
</dbReference>
<evidence type="ECO:0000256" key="7">
    <source>
        <dbReference type="SAM" id="Phobius"/>
    </source>
</evidence>
<feature type="transmembrane region" description="Helical" evidence="7">
    <location>
        <begin position="244"/>
        <end position="264"/>
    </location>
</feature>
<dbReference type="FunCoup" id="A2F7M6">
    <property type="interactions" value="160"/>
</dbReference>
<feature type="transmembrane region" description="Helical" evidence="7">
    <location>
        <begin position="96"/>
        <end position="117"/>
    </location>
</feature>
<dbReference type="GO" id="GO:0016020">
    <property type="term" value="C:membrane"/>
    <property type="evidence" value="ECO:0007669"/>
    <property type="project" value="UniProtKB-SubCell"/>
</dbReference>
<dbReference type="VEuPathDB" id="TrichDB:TVAG_457860"/>
<dbReference type="InterPro" id="IPR009262">
    <property type="entry name" value="SLC35_F1/F2/F6"/>
</dbReference>
<gene>
    <name evidence="8" type="ORF">TVAG_457860</name>
</gene>
<feature type="transmembrane region" description="Helical" evidence="7">
    <location>
        <begin position="126"/>
        <end position="146"/>
    </location>
</feature>
<name>A2F7M6_TRIV3</name>
<feature type="transmembrane region" description="Helical" evidence="7">
    <location>
        <begin position="41"/>
        <end position="62"/>
    </location>
</feature>
<evidence type="ECO:0000256" key="2">
    <source>
        <dbReference type="ARBA" id="ARBA00007863"/>
    </source>
</evidence>
<feature type="transmembrane region" description="Helical" evidence="7">
    <location>
        <begin position="181"/>
        <end position="203"/>
    </location>
</feature>
<feature type="transmembrane region" description="Helical" evidence="7">
    <location>
        <begin position="69"/>
        <end position="90"/>
    </location>
</feature>
<evidence type="ECO:0000313" key="9">
    <source>
        <dbReference type="Proteomes" id="UP000001542"/>
    </source>
</evidence>
<feature type="transmembrane region" description="Helical" evidence="7">
    <location>
        <begin position="12"/>
        <end position="35"/>
    </location>
</feature>
<sequence>MNLNCIFGNLWGVMAGWQVLAVILCGGGTVVSYTSSIYGEFIPILSLSICYFIIFITNVWWWPHSDSPWWTYFLVALCCLGGDVSGIFAYNYTSLASAMLLVTTVIFWVAPIAYFVFGRKINWKQFMAMILGITGVSMVMVAQGLAGSKLKGNLLALTSAICYAFATILQEKLVKDDSIRLYLIRLSLSALPISLILCGSLEWKTIRDYKWEAKSISLTLGYSVLLSLYYMLSPIIMQYSNATVMNISMLTSNFYSLAIDIFFFGTHASWLYLVGFMCIPAAVSIFVLSEPKIIQQYDPNPLLVEENLSMKNIEEPALT</sequence>
<dbReference type="EMBL" id="DS113650">
    <property type="protein sequence ID" value="EAX99095.1"/>
    <property type="molecule type" value="Genomic_DNA"/>
</dbReference>
<keyword evidence="5 7" id="KW-1133">Transmembrane helix</keyword>
<keyword evidence="4 7" id="KW-0812">Transmembrane</keyword>
<dbReference type="PANTHER" id="PTHR14233">
    <property type="entry name" value="DUF914-RELATED"/>
    <property type="match status" value="1"/>
</dbReference>
<evidence type="ECO:0000256" key="4">
    <source>
        <dbReference type="ARBA" id="ARBA00022692"/>
    </source>
</evidence>
<dbReference type="AlphaFoldDB" id="A2F7M6"/>
<keyword evidence="9" id="KW-1185">Reference proteome</keyword>
<dbReference type="Proteomes" id="UP000001542">
    <property type="component" value="Unassembled WGS sequence"/>
</dbReference>
<evidence type="ECO:0000256" key="5">
    <source>
        <dbReference type="ARBA" id="ARBA00022989"/>
    </source>
</evidence>
<dbReference type="InterPro" id="IPR052221">
    <property type="entry name" value="SLC35F_Transporter"/>
</dbReference>
<dbReference type="Pfam" id="PF06027">
    <property type="entry name" value="SLC35F"/>
    <property type="match status" value="1"/>
</dbReference>
<proteinExistence type="inferred from homology"/>